<keyword evidence="3" id="KW-1185">Reference proteome</keyword>
<accession>A0A0D3DRS6</accession>
<dbReference type="AlphaFoldDB" id="A0A0D3DRS6"/>
<sequence length="137" mass="15784">MESVVENNSSNQDHHQLHQHEQKKKQLLSGKRPVIDSFNKAKVSTVFVPTDTPDTSLVDVLWCNTVHRFHLYWWPHIRITTWIKHCDFGYGSCGHILVLEKKKEVLVHQMASSLTTDSNFAPFAAAIFGRLMQQSRT</sequence>
<evidence type="ECO:0000313" key="3">
    <source>
        <dbReference type="Proteomes" id="UP000032141"/>
    </source>
</evidence>
<dbReference type="STRING" id="109376.A0A0D3DRS6"/>
<protein>
    <submittedName>
        <fullName evidence="2">Uncharacterized protein</fullName>
    </submittedName>
</protein>
<feature type="compositionally biased region" description="Polar residues" evidence="1">
    <location>
        <begin position="1"/>
        <end position="11"/>
    </location>
</feature>
<dbReference type="EnsemblPlants" id="Bo8g079340.1">
    <property type="protein sequence ID" value="Bo8g079340.1"/>
    <property type="gene ID" value="Bo8g079340"/>
</dbReference>
<feature type="region of interest" description="Disordered" evidence="1">
    <location>
        <begin position="1"/>
        <end position="28"/>
    </location>
</feature>
<name>A0A0D3DRS6_BRAOL</name>
<dbReference type="Gramene" id="Bo8g079340.1">
    <property type="protein sequence ID" value="Bo8g079340.1"/>
    <property type="gene ID" value="Bo8g079340"/>
</dbReference>
<evidence type="ECO:0000313" key="2">
    <source>
        <dbReference type="EnsemblPlants" id="Bo8g079340.1"/>
    </source>
</evidence>
<dbReference type="HOGENOM" id="CLU_1867989_0_0_1"/>
<evidence type="ECO:0000256" key="1">
    <source>
        <dbReference type="SAM" id="MobiDB-lite"/>
    </source>
</evidence>
<reference evidence="2 3" key="1">
    <citation type="journal article" date="2014" name="Genome Biol.">
        <title>Transcriptome and methylome profiling reveals relics of genome dominance in the mesopolyploid Brassica oleracea.</title>
        <authorList>
            <person name="Parkin I.A."/>
            <person name="Koh C."/>
            <person name="Tang H."/>
            <person name="Robinson S.J."/>
            <person name="Kagale S."/>
            <person name="Clarke W.E."/>
            <person name="Town C.D."/>
            <person name="Nixon J."/>
            <person name="Krishnakumar V."/>
            <person name="Bidwell S.L."/>
            <person name="Denoeud F."/>
            <person name="Belcram H."/>
            <person name="Links M.G."/>
            <person name="Just J."/>
            <person name="Clarke C."/>
            <person name="Bender T."/>
            <person name="Huebert T."/>
            <person name="Mason A.S."/>
            <person name="Pires J.C."/>
            <person name="Barker G."/>
            <person name="Moore J."/>
            <person name="Walley P.G."/>
            <person name="Manoli S."/>
            <person name="Batley J."/>
            <person name="Edwards D."/>
            <person name="Nelson M.N."/>
            <person name="Wang X."/>
            <person name="Paterson A.H."/>
            <person name="King G."/>
            <person name="Bancroft I."/>
            <person name="Chalhoub B."/>
            <person name="Sharpe A.G."/>
        </authorList>
    </citation>
    <scope>NUCLEOTIDE SEQUENCE</scope>
    <source>
        <strain evidence="2 3">cv. TO1000</strain>
    </source>
</reference>
<organism evidence="2 3">
    <name type="scientific">Brassica oleracea var. oleracea</name>
    <dbReference type="NCBI Taxonomy" id="109376"/>
    <lineage>
        <taxon>Eukaryota</taxon>
        <taxon>Viridiplantae</taxon>
        <taxon>Streptophyta</taxon>
        <taxon>Embryophyta</taxon>
        <taxon>Tracheophyta</taxon>
        <taxon>Spermatophyta</taxon>
        <taxon>Magnoliopsida</taxon>
        <taxon>eudicotyledons</taxon>
        <taxon>Gunneridae</taxon>
        <taxon>Pentapetalae</taxon>
        <taxon>rosids</taxon>
        <taxon>malvids</taxon>
        <taxon>Brassicales</taxon>
        <taxon>Brassicaceae</taxon>
        <taxon>Brassiceae</taxon>
        <taxon>Brassica</taxon>
    </lineage>
</organism>
<dbReference type="OMA" id="HIRITTW"/>
<dbReference type="Proteomes" id="UP000032141">
    <property type="component" value="Chromosome C8"/>
</dbReference>
<reference evidence="2" key="2">
    <citation type="submission" date="2015-03" db="UniProtKB">
        <authorList>
            <consortium name="EnsemblPlants"/>
        </authorList>
    </citation>
    <scope>IDENTIFICATION</scope>
</reference>
<proteinExistence type="predicted"/>